<dbReference type="eggNOG" id="COG3678">
    <property type="taxonomic scope" value="Bacteria"/>
</dbReference>
<reference evidence="3" key="2">
    <citation type="submission" date="2011-03" db="EMBL/GenBank/DDBJ databases">
        <title>The complete genome of Hippea maritima DSM 10411.</title>
        <authorList>
            <consortium name="US DOE Joint Genome Institute (JGI-PGF)"/>
            <person name="Lucas S."/>
            <person name="Copeland A."/>
            <person name="Lapidus A."/>
            <person name="Bruce D."/>
            <person name="Goodwin L."/>
            <person name="Pitluck S."/>
            <person name="Peters L."/>
            <person name="Kyrpides N."/>
            <person name="Mavromatis K."/>
            <person name="Pagani I."/>
            <person name="Ivanova N."/>
            <person name="Mikhailova N."/>
            <person name="Lu M."/>
            <person name="Detter J.C."/>
            <person name="Tapia R."/>
            <person name="Han C."/>
            <person name="Land M."/>
            <person name="Hauser L."/>
            <person name="Markowitz V."/>
            <person name="Cheng J.-F."/>
            <person name="Hugenholtz P."/>
            <person name="Woyke T."/>
            <person name="Wu D."/>
            <person name="Spring S."/>
            <person name="Schroeder M."/>
            <person name="Brambilla E."/>
            <person name="Klenk H.-P."/>
            <person name="Eisen J.A."/>
        </authorList>
    </citation>
    <scope>NUCLEOTIDE SEQUENCE [LARGE SCALE GENOMIC DNA]</scope>
    <source>
        <strain evidence="3">ATCC 700847 / DSM 10411 / MH2</strain>
    </source>
</reference>
<reference evidence="2 3" key="1">
    <citation type="journal article" date="2011" name="Stand. Genomic Sci.">
        <title>Complete genome sequence of the thermophilic sulfur-reducer Hippea maritima type strain (MH(2)).</title>
        <authorList>
            <person name="Huntemann M."/>
            <person name="Lu M."/>
            <person name="Nolan M."/>
            <person name="Lapidus A."/>
            <person name="Lucas S."/>
            <person name="Hammon N."/>
            <person name="Deshpande S."/>
            <person name="Cheng J.F."/>
            <person name="Tapia R."/>
            <person name="Han C."/>
            <person name="Goodwin L."/>
            <person name="Pitluck S."/>
            <person name="Liolios K."/>
            <person name="Pagani I."/>
            <person name="Ivanova N."/>
            <person name="Ovchinikova G."/>
            <person name="Pati A."/>
            <person name="Chen A."/>
            <person name="Palaniappan K."/>
            <person name="Land M."/>
            <person name="Hauser L."/>
            <person name="Jeffries C.D."/>
            <person name="Detter J.C."/>
            <person name="Brambilla E.M."/>
            <person name="Rohde M."/>
            <person name="Spring S."/>
            <person name="Goker M."/>
            <person name="Woyke T."/>
            <person name="Bristow J."/>
            <person name="Eisen J.A."/>
            <person name="Markowitz V."/>
            <person name="Hugenholtz P."/>
            <person name="Kyrpides N.C."/>
            <person name="Klenk H.P."/>
            <person name="Mavromatis K."/>
        </authorList>
    </citation>
    <scope>NUCLEOTIDE SEQUENCE [LARGE SCALE GENOMIC DNA]</scope>
    <source>
        <strain evidence="3">ATCC 700847 / DSM 10411 / MH2</strain>
    </source>
</reference>
<dbReference type="InterPro" id="IPR012899">
    <property type="entry name" value="LTXXQ"/>
</dbReference>
<dbReference type="HOGENOM" id="CLU_1552788_0_0_7"/>
<gene>
    <name evidence="2" type="ordered locus">Hipma_1433</name>
</gene>
<dbReference type="RefSeq" id="WP_013682419.1">
    <property type="nucleotide sequence ID" value="NC_015318.1"/>
</dbReference>
<dbReference type="Gene3D" id="1.20.120.1490">
    <property type="match status" value="1"/>
</dbReference>
<dbReference type="InParanoid" id="F2LY66"/>
<dbReference type="GO" id="GO:0042597">
    <property type="term" value="C:periplasmic space"/>
    <property type="evidence" value="ECO:0007669"/>
    <property type="project" value="InterPro"/>
</dbReference>
<keyword evidence="1" id="KW-0732">Signal</keyword>
<name>F2LY66_HIPMA</name>
<proteinExistence type="predicted"/>
<dbReference type="Proteomes" id="UP000008139">
    <property type="component" value="Chromosome"/>
</dbReference>
<dbReference type="OrthoDB" id="5521120at2"/>
<keyword evidence="3" id="KW-1185">Reference proteome</keyword>
<dbReference type="Pfam" id="PF07813">
    <property type="entry name" value="LTXXQ"/>
    <property type="match status" value="1"/>
</dbReference>
<accession>F2LY66</accession>
<feature type="signal peptide" evidence="1">
    <location>
        <begin position="1"/>
        <end position="21"/>
    </location>
</feature>
<evidence type="ECO:0000256" key="1">
    <source>
        <dbReference type="SAM" id="SignalP"/>
    </source>
</evidence>
<dbReference type="STRING" id="760142.Hipma_1433"/>
<feature type="chain" id="PRO_5003286228" evidence="1">
    <location>
        <begin position="22"/>
        <end position="189"/>
    </location>
</feature>
<dbReference type="EMBL" id="CP002606">
    <property type="protein sequence ID" value="AEA34389.1"/>
    <property type="molecule type" value="Genomic_DNA"/>
</dbReference>
<evidence type="ECO:0000313" key="3">
    <source>
        <dbReference type="Proteomes" id="UP000008139"/>
    </source>
</evidence>
<dbReference type="AlphaFoldDB" id="F2LY66"/>
<organism evidence="2 3">
    <name type="scientific">Hippea maritima (strain ATCC 700847 / DSM 10411 / MH2)</name>
    <dbReference type="NCBI Taxonomy" id="760142"/>
    <lineage>
        <taxon>Bacteria</taxon>
        <taxon>Pseudomonadati</taxon>
        <taxon>Campylobacterota</taxon>
        <taxon>Desulfurellia</taxon>
        <taxon>Desulfurellales</taxon>
        <taxon>Hippeaceae</taxon>
        <taxon>Hippea</taxon>
    </lineage>
</organism>
<protein>
    <submittedName>
        <fullName evidence="2">Uncharacterized protein</fullName>
    </submittedName>
</protein>
<sequence length="189" mass="22000">MKKALVSFLLGGALLSSGAFYVNTASARLPMQGSLMRPMAQGGMRCANFQGGPYHSKAMMGYNVRGIKFMETQLNLTPAQVKKIEDLRYEYRSRFMTKNTRYKMPLNDALKANGFNRKVFVDESMQNAKMRIKQRAEYMDKFFSILTPQQREKFIQLRRQRMEFALKNARLQQRAIQSRIKFLESNIQQ</sequence>
<evidence type="ECO:0000313" key="2">
    <source>
        <dbReference type="EMBL" id="AEA34389.1"/>
    </source>
</evidence>
<dbReference type="KEGG" id="hmr:Hipma_1433"/>